<dbReference type="GO" id="GO:0005829">
    <property type="term" value="C:cytosol"/>
    <property type="evidence" value="ECO:0007669"/>
    <property type="project" value="TreeGrafter"/>
</dbReference>
<evidence type="ECO:0000256" key="1">
    <source>
        <dbReference type="ARBA" id="ARBA00023125"/>
    </source>
</evidence>
<dbReference type="RefSeq" id="WP_139667351.1">
    <property type="nucleotide sequence ID" value="NZ_VDLY02000005.1"/>
</dbReference>
<keyword evidence="1" id="KW-0238">DNA-binding</keyword>
<dbReference type="Gene3D" id="1.10.260.40">
    <property type="entry name" value="lambda repressor-like DNA-binding domains"/>
    <property type="match status" value="1"/>
</dbReference>
<dbReference type="PANTHER" id="PTHR46797:SF1">
    <property type="entry name" value="METHYLPHOSPHONATE SYNTHASE"/>
    <property type="match status" value="1"/>
</dbReference>
<dbReference type="EMBL" id="VDLY02000005">
    <property type="protein sequence ID" value="KAB8166943.1"/>
    <property type="molecule type" value="Genomic_DNA"/>
</dbReference>
<feature type="region of interest" description="Disordered" evidence="2">
    <location>
        <begin position="118"/>
        <end position="166"/>
    </location>
</feature>
<evidence type="ECO:0000256" key="2">
    <source>
        <dbReference type="SAM" id="MobiDB-lite"/>
    </source>
</evidence>
<dbReference type="SUPFAM" id="SSF47413">
    <property type="entry name" value="lambda repressor-like DNA-binding domains"/>
    <property type="match status" value="1"/>
</dbReference>
<evidence type="ECO:0000313" key="5">
    <source>
        <dbReference type="Proteomes" id="UP000314251"/>
    </source>
</evidence>
<dbReference type="GO" id="GO:0003677">
    <property type="term" value="F:DNA binding"/>
    <property type="evidence" value="ECO:0007669"/>
    <property type="project" value="UniProtKB-KW"/>
</dbReference>
<keyword evidence="5" id="KW-1185">Reference proteome</keyword>
<dbReference type="Pfam" id="PF01381">
    <property type="entry name" value="HTH_3"/>
    <property type="match status" value="1"/>
</dbReference>
<dbReference type="Proteomes" id="UP000314251">
    <property type="component" value="Unassembled WGS sequence"/>
</dbReference>
<reference evidence="4" key="1">
    <citation type="submission" date="2019-10" db="EMBL/GenBank/DDBJ databases">
        <title>Nonomuraea sp. nov., isolated from Phyllanthus amarus.</title>
        <authorList>
            <person name="Klykleung N."/>
            <person name="Tanasupawat S."/>
        </authorList>
    </citation>
    <scope>NUCLEOTIDE SEQUENCE [LARGE SCALE GENOMIC DNA]</scope>
    <source>
        <strain evidence="4">3MP-10</strain>
    </source>
</reference>
<dbReference type="InterPro" id="IPR050807">
    <property type="entry name" value="TransReg_Diox_bact_type"/>
</dbReference>
<protein>
    <submittedName>
        <fullName evidence="4">Helix-turn-helix domain-containing protein</fullName>
    </submittedName>
</protein>
<dbReference type="InterPro" id="IPR010982">
    <property type="entry name" value="Lambda_DNA-bd_dom_sf"/>
</dbReference>
<dbReference type="InterPro" id="IPR001387">
    <property type="entry name" value="Cro/C1-type_HTH"/>
</dbReference>
<feature type="domain" description="HTH cro/C1-type" evidence="3">
    <location>
        <begin position="13"/>
        <end position="67"/>
    </location>
</feature>
<gene>
    <name evidence="4" type="ORF">FH607_008505</name>
</gene>
<accession>A0A5N6AFV5</accession>
<evidence type="ECO:0000313" key="4">
    <source>
        <dbReference type="EMBL" id="KAB8166943.1"/>
    </source>
</evidence>
<name>A0A5N6AFV5_9ACTN</name>
<feature type="compositionally biased region" description="Low complexity" evidence="2">
    <location>
        <begin position="137"/>
        <end position="147"/>
    </location>
</feature>
<sequence>MASLGVGDLGAFLREQRRQAQLSLRQLADAAGVSNPYLSQIERGLRRPSAEILQQIAKALRISAETLYVQAGFLDERVQEEADAEARVGVREAILADPGLNERQKEALLQIYVSFRSENARDQPAGEAPARDRPARDGPAGAKPAGAGDERPRGRRRPRARDQHDD</sequence>
<dbReference type="SMART" id="SM00530">
    <property type="entry name" value="HTH_XRE"/>
    <property type="match status" value="1"/>
</dbReference>
<proteinExistence type="predicted"/>
<evidence type="ECO:0000259" key="3">
    <source>
        <dbReference type="PROSITE" id="PS50943"/>
    </source>
</evidence>
<dbReference type="CDD" id="cd00093">
    <property type="entry name" value="HTH_XRE"/>
    <property type="match status" value="1"/>
</dbReference>
<dbReference type="PROSITE" id="PS50943">
    <property type="entry name" value="HTH_CROC1"/>
    <property type="match status" value="1"/>
</dbReference>
<organism evidence="4 5">
    <name type="scientific">Streptomyces mimosae</name>
    <dbReference type="NCBI Taxonomy" id="2586635"/>
    <lineage>
        <taxon>Bacteria</taxon>
        <taxon>Bacillati</taxon>
        <taxon>Actinomycetota</taxon>
        <taxon>Actinomycetes</taxon>
        <taxon>Kitasatosporales</taxon>
        <taxon>Streptomycetaceae</taxon>
        <taxon>Streptomyces</taxon>
    </lineage>
</organism>
<dbReference type="GO" id="GO:0003700">
    <property type="term" value="F:DNA-binding transcription factor activity"/>
    <property type="evidence" value="ECO:0007669"/>
    <property type="project" value="TreeGrafter"/>
</dbReference>
<dbReference type="PANTHER" id="PTHR46797">
    <property type="entry name" value="HTH-TYPE TRANSCRIPTIONAL REGULATOR"/>
    <property type="match status" value="1"/>
</dbReference>
<comment type="caution">
    <text evidence="4">The sequence shown here is derived from an EMBL/GenBank/DDBJ whole genome shotgun (WGS) entry which is preliminary data.</text>
</comment>
<dbReference type="AlphaFoldDB" id="A0A5N6AFV5"/>
<dbReference type="OrthoDB" id="70105at2"/>